<evidence type="ECO:0000313" key="4">
    <source>
        <dbReference type="EMBL" id="GGL41749.1"/>
    </source>
</evidence>
<dbReference type="AlphaFoldDB" id="A0A917VZ57"/>
<organism evidence="4 5">
    <name type="scientific">Nocardia jinanensis</name>
    <dbReference type="NCBI Taxonomy" id="382504"/>
    <lineage>
        <taxon>Bacteria</taxon>
        <taxon>Bacillati</taxon>
        <taxon>Actinomycetota</taxon>
        <taxon>Actinomycetes</taxon>
        <taxon>Mycobacteriales</taxon>
        <taxon>Nocardiaceae</taxon>
        <taxon>Nocardia</taxon>
    </lineage>
</organism>
<gene>
    <name evidence="4" type="ORF">GCM10011588_65530</name>
</gene>
<name>A0A917VZ57_9NOCA</name>
<dbReference type="PROSITE" id="PS50977">
    <property type="entry name" value="HTH_TETR_2"/>
    <property type="match status" value="1"/>
</dbReference>
<dbReference type="InterPro" id="IPR001647">
    <property type="entry name" value="HTH_TetR"/>
</dbReference>
<keyword evidence="1 2" id="KW-0238">DNA-binding</keyword>
<evidence type="ECO:0000259" key="3">
    <source>
        <dbReference type="PROSITE" id="PS50977"/>
    </source>
</evidence>
<dbReference type="SUPFAM" id="SSF46689">
    <property type="entry name" value="Homeodomain-like"/>
    <property type="match status" value="1"/>
</dbReference>
<keyword evidence="5" id="KW-1185">Reference proteome</keyword>
<dbReference type="GO" id="GO:0000976">
    <property type="term" value="F:transcription cis-regulatory region binding"/>
    <property type="evidence" value="ECO:0007669"/>
    <property type="project" value="TreeGrafter"/>
</dbReference>
<evidence type="ECO:0000256" key="1">
    <source>
        <dbReference type="ARBA" id="ARBA00023125"/>
    </source>
</evidence>
<sequence length="206" mass="22282">MTVIVAFVSKNATQTWERILDGALVALARRGQHKFSMTDVCAESGVSRGTLYRYFASKEDVIAAVEERLETSLREHLTTAIAERPEPADRLAVIAEAMVRHRAEFPAMELLTRTEPGMVLDRLASRFDALVALMQECLHPALAQSAQVQQGAVTKEQVARIVVLCGISFSTLPPSASTSIEELTSTLEGLLGIGSTATKSGRRLAG</sequence>
<dbReference type="Gene3D" id="1.10.357.10">
    <property type="entry name" value="Tetracycline Repressor, domain 2"/>
    <property type="match status" value="1"/>
</dbReference>
<dbReference type="InterPro" id="IPR050109">
    <property type="entry name" value="HTH-type_TetR-like_transc_reg"/>
</dbReference>
<dbReference type="GO" id="GO:0003700">
    <property type="term" value="F:DNA-binding transcription factor activity"/>
    <property type="evidence" value="ECO:0007669"/>
    <property type="project" value="TreeGrafter"/>
</dbReference>
<dbReference type="Proteomes" id="UP000638263">
    <property type="component" value="Unassembled WGS sequence"/>
</dbReference>
<feature type="DNA-binding region" description="H-T-H motif" evidence="2">
    <location>
        <begin position="36"/>
        <end position="55"/>
    </location>
</feature>
<dbReference type="PRINTS" id="PR00455">
    <property type="entry name" value="HTHTETR"/>
</dbReference>
<dbReference type="Pfam" id="PF00440">
    <property type="entry name" value="TetR_N"/>
    <property type="match status" value="1"/>
</dbReference>
<evidence type="ECO:0000256" key="2">
    <source>
        <dbReference type="PROSITE-ProRule" id="PRU00335"/>
    </source>
</evidence>
<proteinExistence type="predicted"/>
<protein>
    <recommendedName>
        <fullName evidence="3">HTH tetR-type domain-containing protein</fullName>
    </recommendedName>
</protein>
<accession>A0A917VZ57</accession>
<comment type="caution">
    <text evidence="4">The sequence shown here is derived from an EMBL/GenBank/DDBJ whole genome shotgun (WGS) entry which is preliminary data.</text>
</comment>
<dbReference type="PANTHER" id="PTHR30055">
    <property type="entry name" value="HTH-TYPE TRANSCRIPTIONAL REGULATOR RUTR"/>
    <property type="match status" value="1"/>
</dbReference>
<evidence type="ECO:0000313" key="5">
    <source>
        <dbReference type="Proteomes" id="UP000638263"/>
    </source>
</evidence>
<dbReference type="InterPro" id="IPR009057">
    <property type="entry name" value="Homeodomain-like_sf"/>
</dbReference>
<dbReference type="PANTHER" id="PTHR30055:SF226">
    <property type="entry name" value="HTH-TYPE TRANSCRIPTIONAL REGULATOR PKSA"/>
    <property type="match status" value="1"/>
</dbReference>
<dbReference type="EMBL" id="BMMH01000029">
    <property type="protein sequence ID" value="GGL41749.1"/>
    <property type="molecule type" value="Genomic_DNA"/>
</dbReference>
<reference evidence="4" key="1">
    <citation type="journal article" date="2014" name="Int. J. Syst. Evol. Microbiol.">
        <title>Complete genome sequence of Corynebacterium casei LMG S-19264T (=DSM 44701T), isolated from a smear-ripened cheese.</title>
        <authorList>
            <consortium name="US DOE Joint Genome Institute (JGI-PGF)"/>
            <person name="Walter F."/>
            <person name="Albersmeier A."/>
            <person name="Kalinowski J."/>
            <person name="Ruckert C."/>
        </authorList>
    </citation>
    <scope>NUCLEOTIDE SEQUENCE</scope>
    <source>
        <strain evidence="4">CGMCC 4.3508</strain>
    </source>
</reference>
<reference evidence="4" key="2">
    <citation type="submission" date="2020-09" db="EMBL/GenBank/DDBJ databases">
        <authorList>
            <person name="Sun Q."/>
            <person name="Zhou Y."/>
        </authorList>
    </citation>
    <scope>NUCLEOTIDE SEQUENCE</scope>
    <source>
        <strain evidence="4">CGMCC 4.3508</strain>
    </source>
</reference>
<feature type="domain" description="HTH tetR-type" evidence="3">
    <location>
        <begin position="13"/>
        <end position="73"/>
    </location>
</feature>